<sequence length="61" mass="7192">MLKRMDKGRVIATETQEDESQIFVKFFKFHKCYDLIPTSAKLVVFDTQLLVKKAFFALVYN</sequence>
<keyword evidence="3" id="KW-0129">CBS domain</keyword>
<name>A0A8S4QW29_9NEOP</name>
<dbReference type="Proteomes" id="UP000838756">
    <property type="component" value="Unassembled WGS sequence"/>
</dbReference>
<evidence type="ECO:0000256" key="2">
    <source>
        <dbReference type="ARBA" id="ARBA00022737"/>
    </source>
</evidence>
<dbReference type="OrthoDB" id="449052at2759"/>
<dbReference type="GO" id="GO:0031588">
    <property type="term" value="C:nucleotide-activated protein kinase complex"/>
    <property type="evidence" value="ECO:0007669"/>
    <property type="project" value="TreeGrafter"/>
</dbReference>
<evidence type="ECO:0000256" key="3">
    <source>
        <dbReference type="ARBA" id="ARBA00023122"/>
    </source>
</evidence>
<protein>
    <submittedName>
        <fullName evidence="4">Jg2265 protein</fullName>
    </submittedName>
</protein>
<keyword evidence="5" id="KW-1185">Reference proteome</keyword>
<dbReference type="InterPro" id="IPR046342">
    <property type="entry name" value="CBS_dom_sf"/>
</dbReference>
<reference evidence="4" key="1">
    <citation type="submission" date="2022-03" db="EMBL/GenBank/DDBJ databases">
        <authorList>
            <person name="Lindestad O."/>
        </authorList>
    </citation>
    <scope>NUCLEOTIDE SEQUENCE</scope>
</reference>
<evidence type="ECO:0000313" key="4">
    <source>
        <dbReference type="EMBL" id="CAH2217485.1"/>
    </source>
</evidence>
<comment type="caution">
    <text evidence="4">The sequence shown here is derived from an EMBL/GenBank/DDBJ whole genome shotgun (WGS) entry which is preliminary data.</text>
</comment>
<proteinExistence type="inferred from homology"/>
<keyword evidence="2" id="KW-0677">Repeat</keyword>
<organism evidence="4 5">
    <name type="scientific">Pararge aegeria aegeria</name>
    <dbReference type="NCBI Taxonomy" id="348720"/>
    <lineage>
        <taxon>Eukaryota</taxon>
        <taxon>Metazoa</taxon>
        <taxon>Ecdysozoa</taxon>
        <taxon>Arthropoda</taxon>
        <taxon>Hexapoda</taxon>
        <taxon>Insecta</taxon>
        <taxon>Pterygota</taxon>
        <taxon>Neoptera</taxon>
        <taxon>Endopterygota</taxon>
        <taxon>Lepidoptera</taxon>
        <taxon>Glossata</taxon>
        <taxon>Ditrysia</taxon>
        <taxon>Papilionoidea</taxon>
        <taxon>Nymphalidae</taxon>
        <taxon>Satyrinae</taxon>
        <taxon>Satyrini</taxon>
        <taxon>Parargina</taxon>
        <taxon>Pararge</taxon>
    </lineage>
</organism>
<dbReference type="GO" id="GO:0019901">
    <property type="term" value="F:protein kinase binding"/>
    <property type="evidence" value="ECO:0007669"/>
    <property type="project" value="TreeGrafter"/>
</dbReference>
<dbReference type="AlphaFoldDB" id="A0A8S4QW29"/>
<dbReference type="GO" id="GO:0016208">
    <property type="term" value="F:AMP binding"/>
    <property type="evidence" value="ECO:0007669"/>
    <property type="project" value="TreeGrafter"/>
</dbReference>
<feature type="non-terminal residue" evidence="4">
    <location>
        <position position="61"/>
    </location>
</feature>
<dbReference type="PANTHER" id="PTHR13780">
    <property type="entry name" value="AMP-ACTIVATED PROTEIN KINASE, GAMMA REGULATORY SUBUNIT"/>
    <property type="match status" value="1"/>
</dbReference>
<dbReference type="GO" id="GO:0019887">
    <property type="term" value="F:protein kinase regulator activity"/>
    <property type="evidence" value="ECO:0007669"/>
    <property type="project" value="TreeGrafter"/>
</dbReference>
<dbReference type="SUPFAM" id="SSF54631">
    <property type="entry name" value="CBS-domain pair"/>
    <property type="match status" value="1"/>
</dbReference>
<evidence type="ECO:0000313" key="5">
    <source>
        <dbReference type="Proteomes" id="UP000838756"/>
    </source>
</evidence>
<dbReference type="Gene3D" id="3.10.580.10">
    <property type="entry name" value="CBS-domain"/>
    <property type="match status" value="1"/>
</dbReference>
<dbReference type="GO" id="GO:0005634">
    <property type="term" value="C:nucleus"/>
    <property type="evidence" value="ECO:0007669"/>
    <property type="project" value="TreeGrafter"/>
</dbReference>
<dbReference type="PANTHER" id="PTHR13780:SF35">
    <property type="entry name" value="LD22662P"/>
    <property type="match status" value="1"/>
</dbReference>
<dbReference type="InterPro" id="IPR050511">
    <property type="entry name" value="AMPK_gamma/SDS23_families"/>
</dbReference>
<dbReference type="GO" id="GO:0005737">
    <property type="term" value="C:cytoplasm"/>
    <property type="evidence" value="ECO:0007669"/>
    <property type="project" value="TreeGrafter"/>
</dbReference>
<dbReference type="EMBL" id="CAKXAJ010018156">
    <property type="protein sequence ID" value="CAH2217485.1"/>
    <property type="molecule type" value="Genomic_DNA"/>
</dbReference>
<comment type="similarity">
    <text evidence="1">Belongs to the 5'-AMP-activated protein kinase gamma subunit family.</text>
</comment>
<evidence type="ECO:0000256" key="1">
    <source>
        <dbReference type="ARBA" id="ARBA00006750"/>
    </source>
</evidence>
<accession>A0A8S4QW29</accession>
<gene>
    <name evidence="4" type="primary">jg2265</name>
    <name evidence="4" type="ORF">PAEG_LOCUS5374</name>
</gene>